<evidence type="ECO:0000256" key="2">
    <source>
        <dbReference type="ARBA" id="ARBA00022795"/>
    </source>
</evidence>
<dbReference type="EMBL" id="NPEV01000053">
    <property type="protein sequence ID" value="RAI25221.1"/>
    <property type="molecule type" value="Genomic_DNA"/>
</dbReference>
<gene>
    <name evidence="5" type="primary">flbT</name>
    <name evidence="5" type="ORF">CH339_19295</name>
</gene>
<dbReference type="AlphaFoldDB" id="A0A327JH11"/>
<name>A0A327JH11_9HYPH</name>
<feature type="region of interest" description="Disordered" evidence="4">
    <location>
        <begin position="127"/>
        <end position="162"/>
    </location>
</feature>
<proteinExistence type="predicted"/>
<organism evidence="5 6">
    <name type="scientific">Rhodobium orientis</name>
    <dbReference type="NCBI Taxonomy" id="34017"/>
    <lineage>
        <taxon>Bacteria</taxon>
        <taxon>Pseudomonadati</taxon>
        <taxon>Pseudomonadota</taxon>
        <taxon>Alphaproteobacteria</taxon>
        <taxon>Hyphomicrobiales</taxon>
        <taxon>Rhodobiaceae</taxon>
        <taxon>Rhodobium</taxon>
    </lineage>
</organism>
<dbReference type="Proteomes" id="UP000249299">
    <property type="component" value="Unassembled WGS sequence"/>
</dbReference>
<comment type="caution">
    <text evidence="5">The sequence shown here is derived from an EMBL/GenBank/DDBJ whole genome shotgun (WGS) entry which is preliminary data.</text>
</comment>
<keyword evidence="1" id="KW-0678">Repressor</keyword>
<keyword evidence="5" id="KW-0969">Cilium</keyword>
<dbReference type="InterPro" id="IPR009967">
    <property type="entry name" value="Flagellum_FlbT"/>
</dbReference>
<sequence length="162" mass="17775">MSLKVELKPGEKIIVGESAITNGPHRTRFFIEGDAPILRQKDIMSVEDANSPAKNIYFAVQLMYLSKTPEKFHQNYFELINELISAAPSTIPFVTNISNNILNNKPYKALKEAKKLIRYEEALISHVQSSDGNLSEDDPVDGESAGTGSKPAPEGRQKASGG</sequence>
<dbReference type="OrthoDB" id="8561314at2"/>
<evidence type="ECO:0000313" key="6">
    <source>
        <dbReference type="Proteomes" id="UP000249299"/>
    </source>
</evidence>
<keyword evidence="6" id="KW-1185">Reference proteome</keyword>
<dbReference type="GO" id="GO:0006402">
    <property type="term" value="P:mRNA catabolic process"/>
    <property type="evidence" value="ECO:0007669"/>
    <property type="project" value="InterPro"/>
</dbReference>
<dbReference type="GO" id="GO:0044781">
    <property type="term" value="P:bacterial-type flagellum organization"/>
    <property type="evidence" value="ECO:0007669"/>
    <property type="project" value="UniProtKB-KW"/>
</dbReference>
<dbReference type="Pfam" id="PF07378">
    <property type="entry name" value="FlbT"/>
    <property type="match status" value="1"/>
</dbReference>
<keyword evidence="3" id="KW-0694">RNA-binding</keyword>
<reference evidence="5 6" key="1">
    <citation type="submission" date="2017-07" db="EMBL/GenBank/DDBJ databases">
        <title>Draft Genome Sequences of Select Purple Nonsulfur Bacteria.</title>
        <authorList>
            <person name="Lasarre B."/>
            <person name="Mckinlay J.B."/>
        </authorList>
    </citation>
    <scope>NUCLEOTIDE SEQUENCE [LARGE SCALE GENOMIC DNA]</scope>
    <source>
        <strain evidence="5 6">DSM 11290</strain>
    </source>
</reference>
<evidence type="ECO:0000256" key="1">
    <source>
        <dbReference type="ARBA" id="ARBA00022491"/>
    </source>
</evidence>
<protein>
    <submittedName>
        <fullName evidence="5">Flagellar biosynthesis repressor FlbT</fullName>
    </submittedName>
</protein>
<feature type="compositionally biased region" description="Basic and acidic residues" evidence="4">
    <location>
        <begin position="153"/>
        <end position="162"/>
    </location>
</feature>
<dbReference type="RefSeq" id="WP_111436024.1">
    <property type="nucleotide sequence ID" value="NZ_JACIGG010000002.1"/>
</dbReference>
<keyword evidence="2" id="KW-1005">Bacterial flagellum biogenesis</keyword>
<dbReference type="NCBIfam" id="NF009432">
    <property type="entry name" value="PRK12791.1"/>
    <property type="match status" value="1"/>
</dbReference>
<keyword evidence="5" id="KW-0282">Flagellum</keyword>
<keyword evidence="5" id="KW-0966">Cell projection</keyword>
<evidence type="ECO:0000256" key="3">
    <source>
        <dbReference type="ARBA" id="ARBA00022884"/>
    </source>
</evidence>
<evidence type="ECO:0000313" key="5">
    <source>
        <dbReference type="EMBL" id="RAI25221.1"/>
    </source>
</evidence>
<evidence type="ECO:0000256" key="4">
    <source>
        <dbReference type="SAM" id="MobiDB-lite"/>
    </source>
</evidence>
<dbReference type="GO" id="GO:1902209">
    <property type="term" value="P:negative regulation of bacterial-type flagellum assembly"/>
    <property type="evidence" value="ECO:0007669"/>
    <property type="project" value="InterPro"/>
</dbReference>
<dbReference type="GO" id="GO:0048027">
    <property type="term" value="F:mRNA 5'-UTR binding"/>
    <property type="evidence" value="ECO:0007669"/>
    <property type="project" value="InterPro"/>
</dbReference>
<accession>A0A327JH11</accession>